<evidence type="ECO:0000256" key="14">
    <source>
        <dbReference type="SAM" id="Phobius"/>
    </source>
</evidence>
<feature type="transmembrane region" description="Helical" evidence="14">
    <location>
        <begin position="662"/>
        <end position="684"/>
    </location>
</feature>
<keyword evidence="6" id="KW-0769">Symport</keyword>
<comment type="caution">
    <text evidence="15">The sequence shown here is derived from an EMBL/GenBank/DDBJ whole genome shotgun (WGS) entry which is preliminary data.</text>
</comment>
<feature type="transmembrane region" description="Helical" evidence="14">
    <location>
        <begin position="285"/>
        <end position="307"/>
    </location>
</feature>
<evidence type="ECO:0000256" key="10">
    <source>
        <dbReference type="ARBA" id="ARBA00023136"/>
    </source>
</evidence>
<keyword evidence="8" id="KW-0915">Sodium</keyword>
<keyword evidence="5 14" id="KW-0812">Transmembrane</keyword>
<evidence type="ECO:0000256" key="11">
    <source>
        <dbReference type="ARBA" id="ARBA00023201"/>
    </source>
</evidence>
<evidence type="ECO:0000256" key="7">
    <source>
        <dbReference type="ARBA" id="ARBA00022989"/>
    </source>
</evidence>
<keyword evidence="11" id="KW-0739">Sodium transport</keyword>
<dbReference type="PANTHER" id="PTHR48086:SF3">
    <property type="entry name" value="SODIUM_PROLINE SYMPORTER"/>
    <property type="match status" value="1"/>
</dbReference>
<comment type="similarity">
    <text evidence="2">Belongs to the sodium:solute symporter (SSF) (TC 2.A.21) family.</text>
</comment>
<keyword evidence="3" id="KW-0813">Transport</keyword>
<evidence type="ECO:0000256" key="2">
    <source>
        <dbReference type="ARBA" id="ARBA00006434"/>
    </source>
</evidence>
<feature type="transmembrane region" description="Helical" evidence="14">
    <location>
        <begin position="75"/>
        <end position="97"/>
    </location>
</feature>
<dbReference type="EMBL" id="QEKH01000035">
    <property type="protein sequence ID" value="PVY36556.1"/>
    <property type="molecule type" value="Genomic_DNA"/>
</dbReference>
<dbReference type="Gene3D" id="1.20.1730.10">
    <property type="entry name" value="Sodium/glucose cotransporter"/>
    <property type="match status" value="1"/>
</dbReference>
<dbReference type="GeneID" id="78296787"/>
<keyword evidence="16" id="KW-1185">Reference proteome</keyword>
<feature type="transmembrane region" description="Helical" evidence="14">
    <location>
        <begin position="39"/>
        <end position="63"/>
    </location>
</feature>
<dbReference type="InterPro" id="IPR050277">
    <property type="entry name" value="Sodium:Solute_Symporter"/>
</dbReference>
<evidence type="ECO:0008006" key="17">
    <source>
        <dbReference type="Google" id="ProtNLM"/>
    </source>
</evidence>
<evidence type="ECO:0000313" key="15">
    <source>
        <dbReference type="EMBL" id="PVY36556.1"/>
    </source>
</evidence>
<dbReference type="AlphaFoldDB" id="A0A2U1AJF8"/>
<dbReference type="InterPro" id="IPR001734">
    <property type="entry name" value="Na/solute_symporter"/>
</dbReference>
<reference evidence="15 16" key="1">
    <citation type="submission" date="2018-04" db="EMBL/GenBank/DDBJ databases">
        <title>Genomic Encyclopedia of Type Strains, Phase IV (KMG-IV): sequencing the most valuable type-strain genomes for metagenomic binning, comparative biology and taxonomic classification.</title>
        <authorList>
            <person name="Goeker M."/>
        </authorList>
    </citation>
    <scope>NUCLEOTIDE SEQUENCE [LARGE SCALE GENOMIC DNA]</scope>
    <source>
        <strain evidence="15 16">DSM 14823</strain>
    </source>
</reference>
<evidence type="ECO:0000256" key="6">
    <source>
        <dbReference type="ARBA" id="ARBA00022847"/>
    </source>
</evidence>
<gene>
    <name evidence="15" type="ORF">C8D82_13522</name>
</gene>
<feature type="transmembrane region" description="Helical" evidence="14">
    <location>
        <begin position="117"/>
        <end position="147"/>
    </location>
</feature>
<evidence type="ECO:0000256" key="1">
    <source>
        <dbReference type="ARBA" id="ARBA00004651"/>
    </source>
</evidence>
<evidence type="ECO:0000313" key="16">
    <source>
        <dbReference type="Proteomes" id="UP000245959"/>
    </source>
</evidence>
<feature type="transmembrane region" description="Helical" evidence="14">
    <location>
        <begin position="588"/>
        <end position="608"/>
    </location>
</feature>
<dbReference type="GO" id="GO:0005886">
    <property type="term" value="C:plasma membrane"/>
    <property type="evidence" value="ECO:0007669"/>
    <property type="project" value="UniProtKB-SubCell"/>
</dbReference>
<dbReference type="PANTHER" id="PTHR48086">
    <property type="entry name" value="SODIUM/PROLINE SYMPORTER-RELATED"/>
    <property type="match status" value="1"/>
</dbReference>
<feature type="transmembrane region" description="Helical" evidence="14">
    <location>
        <begin position="696"/>
        <end position="717"/>
    </location>
</feature>
<feature type="transmembrane region" description="Helical" evidence="14">
    <location>
        <begin position="517"/>
        <end position="536"/>
    </location>
</feature>
<dbReference type="GO" id="GO:0015293">
    <property type="term" value="F:symporter activity"/>
    <property type="evidence" value="ECO:0007669"/>
    <property type="project" value="UniProtKB-KW"/>
</dbReference>
<dbReference type="Proteomes" id="UP000245959">
    <property type="component" value="Unassembled WGS sequence"/>
</dbReference>
<evidence type="ECO:0000256" key="5">
    <source>
        <dbReference type="ARBA" id="ARBA00022692"/>
    </source>
</evidence>
<name>A0A2U1AJF8_9BACT</name>
<feature type="region of interest" description="Disordered" evidence="13">
    <location>
        <begin position="754"/>
        <end position="773"/>
    </location>
</feature>
<evidence type="ECO:0000256" key="8">
    <source>
        <dbReference type="ARBA" id="ARBA00023053"/>
    </source>
</evidence>
<protein>
    <recommendedName>
        <fullName evidence="17">Sodium:panthothenate symporter</fullName>
    </recommendedName>
</protein>
<evidence type="ECO:0000256" key="13">
    <source>
        <dbReference type="SAM" id="MobiDB-lite"/>
    </source>
</evidence>
<sequence length="773" mass="87141">MHWIDWCIVIVPLAALLALAVYSGRYVRGVVDFLAAGRVAGRYVISVGDMASALSVMLLVAMCEQKYQIGYGIDFWAKIVVPVGIIFSLTGYCTYRWRETKALSFGQFLEMRYNRPFRIFAAALRTASEMITNALSPAIAVNFFIYFLKLPQMFTICGVEITTFSFILVTLIVLAMICIWPGGRVSLLLTDTFQGLLAYPVFVIITGYVLLNLSWSSEIAPTMMDRIPGESFLNPYDVSQLRDFNIFSLTVWLFSTLLNRASWYGNDTSGSAKTPHEQKMAGILGSWRGGFSTVMLITLAIMIITIMNHQNYAPQAKAIRDTLSEQVAAEVIASDAERQQIVEAVKAMPEQRHIIGQDPPLSRKNNLDTNVFRKVQDIVGQDGDGNFKFQRFRTLYQQMMLPVVLRETLPTGLLGLLSLLMIMLVLSTDDSRIFNASATILQDVIMPLRKKPFTPRQHLLWLRLCSLGVAGFFLTFSLLFVQLDYLNMFMVIMTSIWLGGAGPVMIGGLYSRFGNTTGAFASVFVGSGISISGIVLQQKWAQHIYPFLQSRGWDESVGNFLAAVSRPFNPYIVWEISPEKFPINSYEIFMIAMIAGIVAYTVGSLATYKGPYNLDRLLHRGIYNTDGEKKIHSAWTWHNVMSKLVGITPEYTRGDRIITWSVFFYSIVYQLGIAFVGVFIWNLFSPWPLEYWSMYFYITILLIPAISGIITTVWFTWGGVRDTLQLFRDLKARVDNPLDDGRVDGQVSLADRFPRKNAEGQRNPGYSGDEKNR</sequence>
<feature type="transmembrane region" description="Helical" evidence="14">
    <location>
        <begin position="197"/>
        <end position="215"/>
    </location>
</feature>
<dbReference type="InterPro" id="IPR038377">
    <property type="entry name" value="Na/Glc_symporter_sf"/>
</dbReference>
<feature type="transmembrane region" description="Helical" evidence="14">
    <location>
        <begin position="154"/>
        <end position="177"/>
    </location>
</feature>
<evidence type="ECO:0000256" key="9">
    <source>
        <dbReference type="ARBA" id="ARBA00023065"/>
    </source>
</evidence>
<keyword evidence="4" id="KW-1003">Cell membrane</keyword>
<accession>A0A2U1AJF8</accession>
<evidence type="ECO:0000256" key="4">
    <source>
        <dbReference type="ARBA" id="ARBA00022475"/>
    </source>
</evidence>
<feature type="transmembrane region" description="Helical" evidence="14">
    <location>
        <begin position="489"/>
        <end position="510"/>
    </location>
</feature>
<keyword evidence="10 14" id="KW-0472">Membrane</keyword>
<organism evidence="15 16">
    <name type="scientific">Victivallis vadensis</name>
    <dbReference type="NCBI Taxonomy" id="172901"/>
    <lineage>
        <taxon>Bacteria</taxon>
        <taxon>Pseudomonadati</taxon>
        <taxon>Lentisphaerota</taxon>
        <taxon>Lentisphaeria</taxon>
        <taxon>Victivallales</taxon>
        <taxon>Victivallaceae</taxon>
        <taxon>Victivallis</taxon>
    </lineage>
</organism>
<feature type="transmembrane region" description="Helical" evidence="14">
    <location>
        <begin position="403"/>
        <end position="426"/>
    </location>
</feature>
<evidence type="ECO:0000256" key="12">
    <source>
        <dbReference type="ARBA" id="ARBA00033708"/>
    </source>
</evidence>
<dbReference type="PROSITE" id="PS50283">
    <property type="entry name" value="NA_SOLUT_SYMP_3"/>
    <property type="match status" value="1"/>
</dbReference>
<comment type="catalytic activity">
    <reaction evidence="12">
        <text>L-proline(in) + Na(+)(in) = L-proline(out) + Na(+)(out)</text>
        <dbReference type="Rhea" id="RHEA:28967"/>
        <dbReference type="ChEBI" id="CHEBI:29101"/>
        <dbReference type="ChEBI" id="CHEBI:60039"/>
    </reaction>
</comment>
<comment type="subcellular location">
    <subcellularLocation>
        <location evidence="1">Cell membrane</location>
        <topology evidence="1">Multi-pass membrane protein</topology>
    </subcellularLocation>
</comment>
<dbReference type="RefSeq" id="WP_187144123.1">
    <property type="nucleotide sequence ID" value="NZ_CABMMC010000038.1"/>
</dbReference>
<feature type="transmembrane region" description="Helical" evidence="14">
    <location>
        <begin position="460"/>
        <end position="483"/>
    </location>
</feature>
<proteinExistence type="inferred from homology"/>
<evidence type="ECO:0000256" key="3">
    <source>
        <dbReference type="ARBA" id="ARBA00022448"/>
    </source>
</evidence>
<dbReference type="GO" id="GO:0006814">
    <property type="term" value="P:sodium ion transport"/>
    <property type="evidence" value="ECO:0007669"/>
    <property type="project" value="UniProtKB-KW"/>
</dbReference>
<keyword evidence="9" id="KW-0406">Ion transport</keyword>
<keyword evidence="7 14" id="KW-1133">Transmembrane helix</keyword>